<dbReference type="Pfam" id="PF08282">
    <property type="entry name" value="Hydrolase_3"/>
    <property type="match status" value="1"/>
</dbReference>
<organism evidence="1 2">
    <name type="scientific">Companilactobacillus keshanensis</name>
    <dbReference type="NCBI Taxonomy" id="2486003"/>
    <lineage>
        <taxon>Bacteria</taxon>
        <taxon>Bacillati</taxon>
        <taxon>Bacillota</taxon>
        <taxon>Bacilli</taxon>
        <taxon>Lactobacillales</taxon>
        <taxon>Lactobacillaceae</taxon>
        <taxon>Companilactobacillus</taxon>
    </lineage>
</organism>
<dbReference type="Gene3D" id="3.40.50.1000">
    <property type="entry name" value="HAD superfamily/HAD-like"/>
    <property type="match status" value="1"/>
</dbReference>
<name>A0ABW4BWM7_9LACO</name>
<dbReference type="InterPro" id="IPR006379">
    <property type="entry name" value="HAD-SF_hydro_IIB"/>
</dbReference>
<dbReference type="PANTHER" id="PTHR10000:SF25">
    <property type="entry name" value="PHOSPHATASE YKRA-RELATED"/>
    <property type="match status" value="1"/>
</dbReference>
<dbReference type="NCBIfam" id="TIGR01484">
    <property type="entry name" value="HAD-SF-IIB"/>
    <property type="match status" value="1"/>
</dbReference>
<dbReference type="SFLD" id="SFLDG01140">
    <property type="entry name" value="C2.B:_Phosphomannomutase_and_P"/>
    <property type="match status" value="1"/>
</dbReference>
<accession>A0ABW4BWM7</accession>
<gene>
    <name evidence="1" type="ORF">ACFQ42_10080</name>
</gene>
<keyword evidence="1" id="KW-0378">Hydrolase</keyword>
<dbReference type="SUPFAM" id="SSF56784">
    <property type="entry name" value="HAD-like"/>
    <property type="match status" value="1"/>
</dbReference>
<dbReference type="EC" id="3.-.-.-" evidence="1"/>
<sequence length="257" mass="28713">MSQYKLAFFDIDGTLASHNDPKIKSSMVDRVPESTRLAIKELKKSGIEPIIATGRNHGMIRDLLQSLNISSFIANNGRYVVFNDQTIAHDVFSRDHLQEIVKYFKSKHIDYCFETNDHLYLNKSSKFLDDGAMDLDKIPDGEIPDKVIQMIVRSKESFDIPIGGIEAVKVAPGVFDITMENSNKAVGIDKILSAMKIRVGETLAFGDEENDIEMFEKAGYTIAMGNGIPQIKKLADFVTTDVNDDGIWNACIALKLF</sequence>
<evidence type="ECO:0000313" key="2">
    <source>
        <dbReference type="Proteomes" id="UP001597251"/>
    </source>
</evidence>
<dbReference type="InterPro" id="IPR000150">
    <property type="entry name" value="Cof"/>
</dbReference>
<dbReference type="Proteomes" id="UP001597251">
    <property type="component" value="Unassembled WGS sequence"/>
</dbReference>
<dbReference type="GO" id="GO:0016787">
    <property type="term" value="F:hydrolase activity"/>
    <property type="evidence" value="ECO:0007669"/>
    <property type="project" value="UniProtKB-KW"/>
</dbReference>
<comment type="caution">
    <text evidence="1">The sequence shown here is derived from an EMBL/GenBank/DDBJ whole genome shotgun (WGS) entry which is preliminary data.</text>
</comment>
<dbReference type="RefSeq" id="WP_125675950.1">
    <property type="nucleotide sequence ID" value="NZ_JBHTOI010000048.1"/>
</dbReference>
<keyword evidence="2" id="KW-1185">Reference proteome</keyword>
<dbReference type="EC" id="3.1.3.-" evidence="1"/>
<dbReference type="PANTHER" id="PTHR10000">
    <property type="entry name" value="PHOSPHOSERINE PHOSPHATASE"/>
    <property type="match status" value="1"/>
</dbReference>
<dbReference type="Gene3D" id="3.30.1240.10">
    <property type="match status" value="1"/>
</dbReference>
<dbReference type="EMBL" id="JBHTOI010000048">
    <property type="protein sequence ID" value="MFD1419093.1"/>
    <property type="molecule type" value="Genomic_DNA"/>
</dbReference>
<reference evidence="2" key="1">
    <citation type="journal article" date="2019" name="Int. J. Syst. Evol. Microbiol.">
        <title>The Global Catalogue of Microorganisms (GCM) 10K type strain sequencing project: providing services to taxonomists for standard genome sequencing and annotation.</title>
        <authorList>
            <consortium name="The Broad Institute Genomics Platform"/>
            <consortium name="The Broad Institute Genome Sequencing Center for Infectious Disease"/>
            <person name="Wu L."/>
            <person name="Ma J."/>
        </authorList>
    </citation>
    <scope>NUCLEOTIDE SEQUENCE [LARGE SCALE GENOMIC DNA]</scope>
    <source>
        <strain evidence="2">CCM 8936</strain>
    </source>
</reference>
<dbReference type="SFLD" id="SFLDS00003">
    <property type="entry name" value="Haloacid_Dehalogenase"/>
    <property type="match status" value="1"/>
</dbReference>
<protein>
    <submittedName>
        <fullName evidence="1">HAD family hydrolase</fullName>
        <ecNumber evidence="1">3.-.-.-</ecNumber>
        <ecNumber evidence="1">3.1.3.-</ecNumber>
    </submittedName>
</protein>
<dbReference type="InterPro" id="IPR023214">
    <property type="entry name" value="HAD_sf"/>
</dbReference>
<evidence type="ECO:0000313" key="1">
    <source>
        <dbReference type="EMBL" id="MFD1419093.1"/>
    </source>
</evidence>
<dbReference type="NCBIfam" id="TIGR00099">
    <property type="entry name" value="Cof-subfamily"/>
    <property type="match status" value="1"/>
</dbReference>
<proteinExistence type="predicted"/>
<dbReference type="InterPro" id="IPR036412">
    <property type="entry name" value="HAD-like_sf"/>
</dbReference>